<organism evidence="2 3">
    <name type="scientific">Sorangium cellulosum</name>
    <name type="common">Polyangium cellulosum</name>
    <dbReference type="NCBI Taxonomy" id="56"/>
    <lineage>
        <taxon>Bacteria</taxon>
        <taxon>Pseudomonadati</taxon>
        <taxon>Myxococcota</taxon>
        <taxon>Polyangia</taxon>
        <taxon>Polyangiales</taxon>
        <taxon>Polyangiaceae</taxon>
        <taxon>Sorangium</taxon>
    </lineage>
</organism>
<gene>
    <name evidence="2" type="ORF">BE15_17295</name>
</gene>
<dbReference type="Proteomes" id="UP000075260">
    <property type="component" value="Unassembled WGS sequence"/>
</dbReference>
<accession>A0A150QTV7</accession>
<protein>
    <submittedName>
        <fullName evidence="2">Uncharacterized protein</fullName>
    </submittedName>
</protein>
<evidence type="ECO:0000313" key="3">
    <source>
        <dbReference type="Proteomes" id="UP000075260"/>
    </source>
</evidence>
<sequence>MPPSASAPTSSSVEHAAERFGAHLQLAGIDRPELFEDSDERQQVRTHDARSTIITVALANGRSETWIDDRAGRRSSVRLQRYRRAARTFAELGHGELAYLAEAIPELGGGGRPRGTARRRGQGNETKFSTKSIAWPRGEMADAVDSKGALGRGRGRR</sequence>
<comment type="caution">
    <text evidence="2">The sequence shown here is derived from an EMBL/GenBank/DDBJ whole genome shotgun (WGS) entry which is preliminary data.</text>
</comment>
<evidence type="ECO:0000313" key="2">
    <source>
        <dbReference type="EMBL" id="KYF71451.1"/>
    </source>
</evidence>
<reference evidence="2 3" key="1">
    <citation type="submission" date="2014-02" db="EMBL/GenBank/DDBJ databases">
        <title>The small core and large imbalanced accessory genome model reveals a collaborative survival strategy of Sorangium cellulosum strains in nature.</title>
        <authorList>
            <person name="Han K."/>
            <person name="Peng R."/>
            <person name="Blom J."/>
            <person name="Li Y.-Z."/>
        </authorList>
    </citation>
    <scope>NUCLEOTIDE SEQUENCE [LARGE SCALE GENOMIC DNA]</scope>
    <source>
        <strain evidence="2 3">So0008-312</strain>
    </source>
</reference>
<dbReference type="GO" id="GO:0003677">
    <property type="term" value="F:DNA binding"/>
    <property type="evidence" value="ECO:0007669"/>
    <property type="project" value="InterPro"/>
</dbReference>
<feature type="region of interest" description="Disordered" evidence="1">
    <location>
        <begin position="106"/>
        <end position="157"/>
    </location>
</feature>
<dbReference type="SUPFAM" id="SSF56349">
    <property type="entry name" value="DNA breaking-rejoining enzymes"/>
    <property type="match status" value="1"/>
</dbReference>
<proteinExistence type="predicted"/>
<name>A0A150QTV7_SORCE</name>
<dbReference type="InterPro" id="IPR011010">
    <property type="entry name" value="DNA_brk_join_enz"/>
</dbReference>
<evidence type="ECO:0000256" key="1">
    <source>
        <dbReference type="SAM" id="MobiDB-lite"/>
    </source>
</evidence>
<dbReference type="AlphaFoldDB" id="A0A150QTV7"/>
<dbReference type="EMBL" id="JEMA01000336">
    <property type="protein sequence ID" value="KYF71451.1"/>
    <property type="molecule type" value="Genomic_DNA"/>
</dbReference>